<dbReference type="AlphaFoldDB" id="A0A285TVD9"/>
<gene>
    <name evidence="1" type="ORF">SAMN05428964_106138</name>
</gene>
<evidence type="ECO:0000313" key="2">
    <source>
        <dbReference type="Proteomes" id="UP000219068"/>
    </source>
</evidence>
<dbReference type="Proteomes" id="UP000219068">
    <property type="component" value="Unassembled WGS sequence"/>
</dbReference>
<name>A0A285TVD9_9PROT</name>
<reference evidence="1 2" key="1">
    <citation type="submission" date="2017-08" db="EMBL/GenBank/DDBJ databases">
        <authorList>
            <person name="de Groot N.N."/>
        </authorList>
    </citation>
    <scope>NUCLEOTIDE SEQUENCE [LARGE SCALE GENOMIC DNA]</scope>
    <source>
        <strain evidence="1 2">USBA 78</strain>
    </source>
</reference>
<organism evidence="1 2">
    <name type="scientific">Thalassospira xiamenensis</name>
    <dbReference type="NCBI Taxonomy" id="220697"/>
    <lineage>
        <taxon>Bacteria</taxon>
        <taxon>Pseudomonadati</taxon>
        <taxon>Pseudomonadota</taxon>
        <taxon>Alphaproteobacteria</taxon>
        <taxon>Rhodospirillales</taxon>
        <taxon>Thalassospiraceae</taxon>
        <taxon>Thalassospira</taxon>
    </lineage>
</organism>
<dbReference type="RefSeq" id="WP_142994588.1">
    <property type="nucleotide sequence ID" value="NZ_OBMM01000006.1"/>
</dbReference>
<protein>
    <submittedName>
        <fullName evidence="1">Uncharacterized protein</fullName>
    </submittedName>
</protein>
<accession>A0A285TVD9</accession>
<dbReference type="EMBL" id="OBMM01000006">
    <property type="protein sequence ID" value="SOC28194.1"/>
    <property type="molecule type" value="Genomic_DNA"/>
</dbReference>
<sequence length="172" mass="19302">MTPPPVFPMIGSDQETDAGKNEMPLLRYASRCGWISEELKDELSGEQQEDVYEAIARMTVSVWTAFRRERSDEIAALAVATPQQRKKLLLKAKPKDRGLLLFGASQYCLEAKEILAAIHEHCQPGLSYRKMIAAAHQVISDYDKCFPIPWAGQLPPPFGNRQWFAPEPEGDG</sequence>
<evidence type="ECO:0000313" key="1">
    <source>
        <dbReference type="EMBL" id="SOC28194.1"/>
    </source>
</evidence>
<proteinExistence type="predicted"/>